<reference evidence="2 3" key="1">
    <citation type="journal article" date="2006" name="Genome Biol.">
        <title>The genome of Rhizobium leguminosarum has recognizable core and accessory components.</title>
        <authorList>
            <person name="Young J.W."/>
            <person name="Crossman L.C."/>
            <person name="Johnston A.W.B."/>
            <person name="Thomson N.R."/>
            <person name="Ghazoui Z.F."/>
            <person name="Hull K.H."/>
            <person name="Wexler M."/>
            <person name="Curson A.R.J."/>
            <person name="Todd J.D."/>
            <person name="Poole P.S."/>
            <person name="Mauchline T.H."/>
            <person name="East A.K."/>
            <person name="Quail M.A."/>
            <person name="Churcher C."/>
            <person name="Arrowsmith C."/>
            <person name="Cherevach A."/>
            <person name="Chillingworth T."/>
            <person name="Clarke K."/>
            <person name="Cronin A."/>
            <person name="Davis P."/>
            <person name="Fraser A."/>
            <person name="Hance Z."/>
            <person name="Hauser H."/>
            <person name="Jagels K."/>
            <person name="Moule S."/>
            <person name="Mungall K."/>
            <person name="Norbertczak H."/>
            <person name="Rabbinowitsch E."/>
            <person name="Sanders M."/>
            <person name="Simmonds M."/>
            <person name="Whitehead S."/>
            <person name="Parkhill J."/>
        </authorList>
    </citation>
    <scope>NUCLEOTIDE SEQUENCE [LARGE SCALE GENOMIC DNA]</scope>
    <source>
        <strain evidence="3">DSM 114642 / LMG 32736 / 3841</strain>
    </source>
</reference>
<accession>Q1M8K7</accession>
<dbReference type="GeneID" id="303212443"/>
<feature type="transmembrane region" description="Helical" evidence="1">
    <location>
        <begin position="12"/>
        <end position="29"/>
    </location>
</feature>
<geneLocation type="plasmid" evidence="2 3">
    <name>pRL9</name>
</geneLocation>
<proteinExistence type="predicted"/>
<dbReference type="AlphaFoldDB" id="Q1M8K7"/>
<dbReference type="EnsemblBacteria" id="CAK03739">
    <property type="protein sequence ID" value="CAK03739"/>
    <property type="gene ID" value="pRL90029"/>
</dbReference>
<gene>
    <name evidence="2" type="ordered locus">pRL90029</name>
</gene>
<keyword evidence="1" id="KW-1133">Transmembrane helix</keyword>
<evidence type="ECO:0000313" key="3">
    <source>
        <dbReference type="Proteomes" id="UP000006575"/>
    </source>
</evidence>
<dbReference type="EMBL" id="AM236083">
    <property type="protein sequence ID" value="CAK03739.1"/>
    <property type="molecule type" value="Genomic_DNA"/>
</dbReference>
<sequence>MEHPALNDRMAQLLATSMLAMSATFVLLFPDRKKLAVSSEG</sequence>
<dbReference type="KEGG" id="rle:pRL90029"/>
<evidence type="ECO:0008006" key="4">
    <source>
        <dbReference type="Google" id="ProtNLM"/>
    </source>
</evidence>
<keyword evidence="1" id="KW-0472">Membrane</keyword>
<organism evidence="2 3">
    <name type="scientific">Rhizobium johnstonii (strain DSM 114642 / LMG 32736 / 3841)</name>
    <name type="common">Rhizobium leguminosarum bv. viciae</name>
    <dbReference type="NCBI Taxonomy" id="216596"/>
    <lineage>
        <taxon>Bacteria</taxon>
        <taxon>Pseudomonadati</taxon>
        <taxon>Pseudomonadota</taxon>
        <taxon>Alphaproteobacteria</taxon>
        <taxon>Hyphomicrobiales</taxon>
        <taxon>Rhizobiaceae</taxon>
        <taxon>Rhizobium/Agrobacterium group</taxon>
        <taxon>Rhizobium</taxon>
        <taxon>Rhizobium johnstonii</taxon>
    </lineage>
</organism>
<dbReference type="HOGENOM" id="CLU_3275649_0_0_5"/>
<keyword evidence="3" id="KW-1185">Reference proteome</keyword>
<dbReference type="RefSeq" id="WP_011649569.1">
    <property type="nucleotide sequence ID" value="NC_008379.1"/>
</dbReference>
<name>Q1M8K7_RHIJ3</name>
<evidence type="ECO:0000256" key="1">
    <source>
        <dbReference type="SAM" id="Phobius"/>
    </source>
</evidence>
<evidence type="ECO:0000313" key="2">
    <source>
        <dbReference type="EMBL" id="CAK03739.1"/>
    </source>
</evidence>
<keyword evidence="1" id="KW-0812">Transmembrane</keyword>
<keyword evidence="2" id="KW-0614">Plasmid</keyword>
<protein>
    <recommendedName>
        <fullName evidence="4">Transmembrane protein</fullName>
    </recommendedName>
</protein>
<dbReference type="Proteomes" id="UP000006575">
    <property type="component" value="Plasmid pRL9"/>
</dbReference>